<accession>A0A2C9VKN8</accession>
<dbReference type="InterPro" id="IPR003428">
    <property type="entry name" value="MAM33"/>
</dbReference>
<name>A0A2C9VKN8_MANES</name>
<dbReference type="Gramene" id="Manes.07G120600.4.v8.1">
    <property type="protein sequence ID" value="Manes.07G120600.4.v8.1.CDS"/>
    <property type="gene ID" value="Manes.07G120600.v8.1"/>
</dbReference>
<evidence type="ECO:0008006" key="3">
    <source>
        <dbReference type="Google" id="ProtNLM"/>
    </source>
</evidence>
<dbReference type="PANTHER" id="PTHR10826:SF41">
    <property type="entry name" value="MITOCHONDRIAL GLYCOPROTEIN FAMILY PROTEIN"/>
    <property type="match status" value="1"/>
</dbReference>
<evidence type="ECO:0000313" key="1">
    <source>
        <dbReference type="EMBL" id="OAY46147.1"/>
    </source>
</evidence>
<dbReference type="GO" id="GO:0005759">
    <property type="term" value="C:mitochondrial matrix"/>
    <property type="evidence" value="ECO:0007669"/>
    <property type="project" value="InterPro"/>
</dbReference>
<dbReference type="EMBL" id="CM004393">
    <property type="protein sequence ID" value="OAY46147.1"/>
    <property type="molecule type" value="Genomic_DNA"/>
</dbReference>
<dbReference type="FunFam" id="3.10.280.10:FF:000002">
    <property type="entry name" value="Mitochondrial glycoprotein family protein"/>
    <property type="match status" value="1"/>
</dbReference>
<dbReference type="InterPro" id="IPR036561">
    <property type="entry name" value="MAM33_sf"/>
</dbReference>
<dbReference type="Gramene" id="Manes.07G120600.5.v8.1">
    <property type="protein sequence ID" value="Manes.07G120600.5.v8.1.CDS"/>
    <property type="gene ID" value="Manes.07G120600.v8.1"/>
</dbReference>
<evidence type="ECO:0000313" key="2">
    <source>
        <dbReference type="Proteomes" id="UP000091857"/>
    </source>
</evidence>
<dbReference type="OMA" id="RWLNNVK"/>
<protein>
    <recommendedName>
        <fullName evidence="3">Mitochondrial glycoprotein</fullName>
    </recommendedName>
</protein>
<dbReference type="OrthoDB" id="278212at2759"/>
<dbReference type="Pfam" id="PF02330">
    <property type="entry name" value="MAM33"/>
    <property type="match status" value="1"/>
</dbReference>
<keyword evidence="2" id="KW-1185">Reference proteome</keyword>
<dbReference type="Proteomes" id="UP000091857">
    <property type="component" value="Chromosome 7"/>
</dbReference>
<dbReference type="SUPFAM" id="SSF54529">
    <property type="entry name" value="Mitochondrial glycoprotein MAM33-like"/>
    <property type="match status" value="1"/>
</dbReference>
<proteinExistence type="predicted"/>
<organism evidence="1 2">
    <name type="scientific">Manihot esculenta</name>
    <name type="common">Cassava</name>
    <name type="synonym">Jatropha manihot</name>
    <dbReference type="NCBI Taxonomy" id="3983"/>
    <lineage>
        <taxon>Eukaryota</taxon>
        <taxon>Viridiplantae</taxon>
        <taxon>Streptophyta</taxon>
        <taxon>Embryophyta</taxon>
        <taxon>Tracheophyta</taxon>
        <taxon>Spermatophyta</taxon>
        <taxon>Magnoliopsida</taxon>
        <taxon>eudicotyledons</taxon>
        <taxon>Gunneridae</taxon>
        <taxon>Pentapetalae</taxon>
        <taxon>rosids</taxon>
        <taxon>fabids</taxon>
        <taxon>Malpighiales</taxon>
        <taxon>Euphorbiaceae</taxon>
        <taxon>Crotonoideae</taxon>
        <taxon>Manihoteae</taxon>
        <taxon>Manihot</taxon>
    </lineage>
</organism>
<gene>
    <name evidence="1" type="ORF">MANES_07G120600v8</name>
</gene>
<reference evidence="2" key="1">
    <citation type="journal article" date="2016" name="Nat. Biotechnol.">
        <title>Sequencing wild and cultivated cassava and related species reveals extensive interspecific hybridization and genetic diversity.</title>
        <authorList>
            <person name="Bredeson J.V."/>
            <person name="Lyons J.B."/>
            <person name="Prochnik S.E."/>
            <person name="Wu G.A."/>
            <person name="Ha C.M."/>
            <person name="Edsinger-Gonzales E."/>
            <person name="Grimwood J."/>
            <person name="Schmutz J."/>
            <person name="Rabbi I.Y."/>
            <person name="Egesi C."/>
            <person name="Nauluvula P."/>
            <person name="Lebot V."/>
            <person name="Ndunguru J."/>
            <person name="Mkamilo G."/>
            <person name="Bart R.S."/>
            <person name="Setter T.L."/>
            <person name="Gleadow R.M."/>
            <person name="Kulakow P."/>
            <person name="Ferguson M.E."/>
            <person name="Rounsley S."/>
            <person name="Rokhsar D.S."/>
        </authorList>
    </citation>
    <scope>NUCLEOTIDE SEQUENCE [LARGE SCALE GENOMIC DNA]</scope>
    <source>
        <strain evidence="2">cv. AM560-2</strain>
    </source>
</reference>
<dbReference type="Gramene" id="Manes.07G120600.1.v8.1">
    <property type="protein sequence ID" value="Manes.07G120600.1.v8.1.CDS"/>
    <property type="gene ID" value="Manes.07G120600.v8.1"/>
</dbReference>
<sequence length="255" mass="28836">MAFSAIIRKSASNLAPVVSRIIRRGHGNNLSAFFPPVSNHTGYSHRVPSVVLQYYSTASDAKKQSSTELLLRVIDSEIKVAQETDDHDRAEELPKEFPFKIDDNAGQQTVILTREYEGELVKVDVLMPDLVTGEENEIDDEIDDIQKPARSSIPLVVTVSKRSGISLEFHCVAYPDEIAIDSLSVNNLESQEDQTAYAGPNFHDLDEKLRKAFHKYLEIRGIKPSTTNFLHEYMINKDSREFLGWLKNLKKFIEA</sequence>
<dbReference type="STRING" id="3983.A0A2C9VKN8"/>
<dbReference type="Gene3D" id="3.10.280.10">
    <property type="entry name" value="Mitochondrial glycoprotein"/>
    <property type="match status" value="1"/>
</dbReference>
<dbReference type="AlphaFoldDB" id="A0A2C9VKN8"/>
<comment type="caution">
    <text evidence="1">The sequence shown here is derived from an EMBL/GenBank/DDBJ whole genome shotgun (WGS) entry which is preliminary data.</text>
</comment>
<dbReference type="PANTHER" id="PTHR10826">
    <property type="entry name" value="COMPLEMENT COMPONENT 1"/>
    <property type="match status" value="1"/>
</dbReference>